<dbReference type="InterPro" id="IPR006224">
    <property type="entry name" value="PsdUridine_synth_RluA-like_CS"/>
</dbReference>
<dbReference type="InterPro" id="IPR050188">
    <property type="entry name" value="RluA_PseudoU_synthase"/>
</dbReference>
<feature type="domain" description="Pseudouridine synthase RsuA/RluA-like" evidence="3">
    <location>
        <begin position="18"/>
        <end position="170"/>
    </location>
</feature>
<dbReference type="GO" id="GO:0003723">
    <property type="term" value="F:RNA binding"/>
    <property type="evidence" value="ECO:0007669"/>
    <property type="project" value="InterPro"/>
</dbReference>
<dbReference type="RefSeq" id="WP_165143115.1">
    <property type="nucleotide sequence ID" value="NZ_JAALLT010000004.1"/>
</dbReference>
<dbReference type="CDD" id="cd02869">
    <property type="entry name" value="PseudoU_synth_RluA_like"/>
    <property type="match status" value="1"/>
</dbReference>
<evidence type="ECO:0000256" key="2">
    <source>
        <dbReference type="ARBA" id="ARBA00023235"/>
    </source>
</evidence>
<dbReference type="GO" id="GO:0009982">
    <property type="term" value="F:pseudouridine synthase activity"/>
    <property type="evidence" value="ECO:0007669"/>
    <property type="project" value="InterPro"/>
</dbReference>
<dbReference type="PANTHER" id="PTHR21600">
    <property type="entry name" value="MITOCHONDRIAL RNA PSEUDOURIDINE SYNTHASE"/>
    <property type="match status" value="1"/>
</dbReference>
<keyword evidence="5" id="KW-1185">Reference proteome</keyword>
<evidence type="ECO:0000256" key="1">
    <source>
        <dbReference type="ARBA" id="ARBA00010876"/>
    </source>
</evidence>
<dbReference type="PANTHER" id="PTHR21600:SF44">
    <property type="entry name" value="RIBOSOMAL LARGE SUBUNIT PSEUDOURIDINE SYNTHASE D"/>
    <property type="match status" value="1"/>
</dbReference>
<dbReference type="GO" id="GO:0000455">
    <property type="term" value="P:enzyme-directed rRNA pseudouridine synthesis"/>
    <property type="evidence" value="ECO:0007669"/>
    <property type="project" value="TreeGrafter"/>
</dbReference>
<dbReference type="EMBL" id="JAALLT010000004">
    <property type="protein sequence ID" value="NGP77584.1"/>
    <property type="molecule type" value="Genomic_DNA"/>
</dbReference>
<evidence type="ECO:0000313" key="4">
    <source>
        <dbReference type="EMBL" id="NGP77584.1"/>
    </source>
</evidence>
<protein>
    <submittedName>
        <fullName evidence="4">RluA family pseudouridine synthase</fullName>
    </submittedName>
</protein>
<dbReference type="AlphaFoldDB" id="A0A6M1T232"/>
<evidence type="ECO:0000313" key="5">
    <source>
        <dbReference type="Proteomes" id="UP000473278"/>
    </source>
</evidence>
<evidence type="ECO:0000259" key="3">
    <source>
        <dbReference type="Pfam" id="PF00849"/>
    </source>
</evidence>
<dbReference type="SUPFAM" id="SSF55120">
    <property type="entry name" value="Pseudouridine synthase"/>
    <property type="match status" value="1"/>
</dbReference>
<sequence length="238" mass="27353">MAAKDEYGFSVVYEDDELFVIDKPAGMLAVPIPNSSVMNMLDLVKERFRDSAYTDANTAHRIDRYTSGLMVFAKTGEAYDHLFYQFKNHLPKRSYLAIIRGLMSTDSGELNHYLKLVKEGFRNIVVDEDDPDATPARLTYKVLERFLSTSLVQVNLDTGLKNQIRVQFNAIGHSLVGDRHYAPEEKKENLIKRQALHAWKISITHPATGKEIEFTADLPADMLRLVDHYRWERDMRSL</sequence>
<reference evidence="4 5" key="1">
    <citation type="submission" date="2020-02" db="EMBL/GenBank/DDBJ databases">
        <title>Balneolaceae bacterium YR4-1, complete genome.</title>
        <authorList>
            <person name="Li Y."/>
            <person name="Wu S."/>
        </authorList>
    </citation>
    <scope>NUCLEOTIDE SEQUENCE [LARGE SCALE GENOMIC DNA]</scope>
    <source>
        <strain evidence="4 5">YR4-1</strain>
    </source>
</reference>
<dbReference type="Proteomes" id="UP000473278">
    <property type="component" value="Unassembled WGS sequence"/>
</dbReference>
<dbReference type="Pfam" id="PF00849">
    <property type="entry name" value="PseudoU_synth_2"/>
    <property type="match status" value="1"/>
</dbReference>
<dbReference type="PROSITE" id="PS01129">
    <property type="entry name" value="PSI_RLU"/>
    <property type="match status" value="1"/>
</dbReference>
<comment type="similarity">
    <text evidence="1">Belongs to the pseudouridine synthase RluA family.</text>
</comment>
<dbReference type="Gene3D" id="3.30.2350.10">
    <property type="entry name" value="Pseudouridine synthase"/>
    <property type="match status" value="1"/>
</dbReference>
<keyword evidence="2" id="KW-0413">Isomerase</keyword>
<proteinExistence type="inferred from homology"/>
<dbReference type="InterPro" id="IPR006145">
    <property type="entry name" value="PsdUridine_synth_RsuA/RluA"/>
</dbReference>
<comment type="caution">
    <text evidence="4">The sequence shown here is derived from an EMBL/GenBank/DDBJ whole genome shotgun (WGS) entry which is preliminary data.</text>
</comment>
<organism evidence="4 5">
    <name type="scientific">Halalkalibaculum roseum</name>
    <dbReference type="NCBI Taxonomy" id="2709311"/>
    <lineage>
        <taxon>Bacteria</taxon>
        <taxon>Pseudomonadati</taxon>
        <taxon>Balneolota</taxon>
        <taxon>Balneolia</taxon>
        <taxon>Balneolales</taxon>
        <taxon>Balneolaceae</taxon>
        <taxon>Halalkalibaculum</taxon>
    </lineage>
</organism>
<accession>A0A6M1T232</accession>
<name>A0A6M1T232_9BACT</name>
<dbReference type="InterPro" id="IPR020103">
    <property type="entry name" value="PsdUridine_synth_cat_dom_sf"/>
</dbReference>
<dbReference type="GO" id="GO:0140098">
    <property type="term" value="F:catalytic activity, acting on RNA"/>
    <property type="evidence" value="ECO:0007669"/>
    <property type="project" value="UniProtKB-ARBA"/>
</dbReference>
<gene>
    <name evidence="4" type="ORF">G3570_13125</name>
</gene>